<keyword evidence="2 6" id="KW-0597">Phosphoprotein</keyword>
<dbReference type="InterPro" id="IPR000792">
    <property type="entry name" value="Tscrpt_reg_LuxR_C"/>
</dbReference>
<protein>
    <recommendedName>
        <fullName evidence="12">LuxR family transcriptional regulator</fullName>
    </recommendedName>
</protein>
<dbReference type="Pfam" id="PF00196">
    <property type="entry name" value="GerE"/>
    <property type="match status" value="1"/>
</dbReference>
<gene>
    <name evidence="10" type="ORF">ANSO36C_13300</name>
</gene>
<dbReference type="PROSITE" id="PS50106">
    <property type="entry name" value="PDZ"/>
    <property type="match status" value="1"/>
</dbReference>
<dbReference type="PROSITE" id="PS50110">
    <property type="entry name" value="RESPONSE_REGULATORY"/>
    <property type="match status" value="1"/>
</dbReference>
<evidence type="ECO:0000313" key="11">
    <source>
        <dbReference type="Proteomes" id="UP001055453"/>
    </source>
</evidence>
<dbReference type="InterPro" id="IPR001789">
    <property type="entry name" value="Sig_transdc_resp-reg_receiver"/>
</dbReference>
<evidence type="ECO:0000259" key="7">
    <source>
        <dbReference type="PROSITE" id="PS50043"/>
    </source>
</evidence>
<dbReference type="SUPFAM" id="SSF46894">
    <property type="entry name" value="C-terminal effector domain of the bipartite response regulators"/>
    <property type="match status" value="1"/>
</dbReference>
<feature type="domain" description="Response regulatory" evidence="9">
    <location>
        <begin position="255"/>
        <end position="372"/>
    </location>
</feature>
<reference evidence="10" key="1">
    <citation type="submission" date="2022-04" db="EMBL/GenBank/DDBJ databases">
        <title>Complete genome sequence of a cyanobacterium, Nostoc sp. SO-36, isolated in Antarctica.</title>
        <authorList>
            <person name="Kanesaki Y."/>
            <person name="Effendi D."/>
            <person name="Sakamoto T."/>
            <person name="Ohtani S."/>
            <person name="Awai K."/>
        </authorList>
    </citation>
    <scope>NUCLEOTIDE SEQUENCE</scope>
    <source>
        <strain evidence="10">SO-36</strain>
    </source>
</reference>
<feature type="modified residue" description="4-aspartylphosphate" evidence="6">
    <location>
        <position position="306"/>
    </location>
</feature>
<evidence type="ECO:0000313" key="10">
    <source>
        <dbReference type="EMBL" id="BDI15528.1"/>
    </source>
</evidence>
<name>A0ABN6Q2F0_NOSCO</name>
<dbReference type="SUPFAM" id="SSF52172">
    <property type="entry name" value="CheY-like"/>
    <property type="match status" value="1"/>
</dbReference>
<organism evidence="10 11">
    <name type="scientific">Nostoc cf. commune SO-36</name>
    <dbReference type="NCBI Taxonomy" id="449208"/>
    <lineage>
        <taxon>Bacteria</taxon>
        <taxon>Bacillati</taxon>
        <taxon>Cyanobacteriota</taxon>
        <taxon>Cyanophyceae</taxon>
        <taxon>Nostocales</taxon>
        <taxon>Nostocaceae</taxon>
        <taxon>Nostoc</taxon>
    </lineage>
</organism>
<proteinExistence type="inferred from homology"/>
<dbReference type="InterPro" id="IPR058245">
    <property type="entry name" value="NreC/VraR/RcsB-like_REC"/>
</dbReference>
<dbReference type="Gene3D" id="3.40.50.2300">
    <property type="match status" value="1"/>
</dbReference>
<dbReference type="Pfam" id="PF17820">
    <property type="entry name" value="PDZ_6"/>
    <property type="match status" value="1"/>
</dbReference>
<dbReference type="CDD" id="cd17535">
    <property type="entry name" value="REC_NarL-like"/>
    <property type="match status" value="1"/>
</dbReference>
<dbReference type="Gene3D" id="2.30.42.10">
    <property type="match status" value="1"/>
</dbReference>
<dbReference type="Gene3D" id="2.40.10.120">
    <property type="match status" value="1"/>
</dbReference>
<dbReference type="InterPro" id="IPR009003">
    <property type="entry name" value="Peptidase_S1_PA"/>
</dbReference>
<evidence type="ECO:0008006" key="12">
    <source>
        <dbReference type="Google" id="ProtNLM"/>
    </source>
</evidence>
<feature type="domain" description="PDZ" evidence="8">
    <location>
        <begin position="151"/>
        <end position="233"/>
    </location>
</feature>
<keyword evidence="4" id="KW-0378">Hydrolase</keyword>
<dbReference type="PROSITE" id="PS50043">
    <property type="entry name" value="HTH_LUXR_2"/>
    <property type="match status" value="1"/>
</dbReference>
<feature type="domain" description="HTH luxR-type" evidence="7">
    <location>
        <begin position="393"/>
        <end position="458"/>
    </location>
</feature>
<evidence type="ECO:0000256" key="6">
    <source>
        <dbReference type="PROSITE-ProRule" id="PRU00169"/>
    </source>
</evidence>
<dbReference type="PANTHER" id="PTHR22939:SF129">
    <property type="entry name" value="SERINE PROTEASE HTRA2, MITOCHONDRIAL"/>
    <property type="match status" value="1"/>
</dbReference>
<dbReference type="InterPro" id="IPR041489">
    <property type="entry name" value="PDZ_6"/>
</dbReference>
<dbReference type="PRINTS" id="PR00834">
    <property type="entry name" value="PROTEASES2C"/>
</dbReference>
<dbReference type="PROSITE" id="PS00622">
    <property type="entry name" value="HTH_LUXR_1"/>
    <property type="match status" value="1"/>
</dbReference>
<evidence type="ECO:0000259" key="8">
    <source>
        <dbReference type="PROSITE" id="PS50106"/>
    </source>
</evidence>
<evidence type="ECO:0000256" key="3">
    <source>
        <dbReference type="ARBA" id="ARBA00022670"/>
    </source>
</evidence>
<dbReference type="SUPFAM" id="SSF50156">
    <property type="entry name" value="PDZ domain-like"/>
    <property type="match status" value="1"/>
</dbReference>
<dbReference type="InterPro" id="IPR036034">
    <property type="entry name" value="PDZ_sf"/>
</dbReference>
<dbReference type="SMART" id="SM00228">
    <property type="entry name" value="PDZ"/>
    <property type="match status" value="1"/>
</dbReference>
<dbReference type="RefSeq" id="WP_323374571.1">
    <property type="nucleotide sequence ID" value="NZ_AP025732.1"/>
</dbReference>
<evidence type="ECO:0000256" key="5">
    <source>
        <dbReference type="ARBA" id="ARBA00023125"/>
    </source>
</evidence>
<keyword evidence="11" id="KW-1185">Reference proteome</keyword>
<dbReference type="Pfam" id="PF13365">
    <property type="entry name" value="Trypsin_2"/>
    <property type="match status" value="1"/>
</dbReference>
<dbReference type="EMBL" id="AP025732">
    <property type="protein sequence ID" value="BDI15528.1"/>
    <property type="molecule type" value="Genomic_DNA"/>
</dbReference>
<evidence type="ECO:0000256" key="2">
    <source>
        <dbReference type="ARBA" id="ARBA00022553"/>
    </source>
</evidence>
<dbReference type="PANTHER" id="PTHR22939">
    <property type="entry name" value="SERINE PROTEASE FAMILY S1C HTRA-RELATED"/>
    <property type="match status" value="1"/>
</dbReference>
<accession>A0ABN6Q2F0</accession>
<dbReference type="InterPro" id="IPR011006">
    <property type="entry name" value="CheY-like_superfamily"/>
</dbReference>
<dbReference type="SMART" id="SM00421">
    <property type="entry name" value="HTH_LUXR"/>
    <property type="match status" value="1"/>
</dbReference>
<keyword evidence="3" id="KW-0645">Protease</keyword>
<sequence>MKSGSLGIGSGVIWQPDGLIITNAHVATSNRATVELADGRVFDALRTQFDPQQDLAALKIVATDLNAATIGNSEALRVGELVLAVGNPFADSGAVTTGIIYANNPRAVMADLRLYPGNSGGPLADCQGQVVGINTMIANGLAVAVPSKTVKRFLQVNSRLQLGVTLQPVLLDRRRLGLLVLSILPDSVAATAGVQIGDVLIGVSGRLFTSINDLSKYLYHSKGSVPLQLLRGGRQFVIYVGVPSEKNCCGGNMIRVMVVATSPVVRAGLSAVVATNPRLTVVGSASDLDVLASEVGQLQPDVVLVDLSGNLQKSVWEKLLAIQEQQYPLGMIVIVEELDNIDLETALRSGIRGILPSTSTESEIVAAVEAIAFGLLVLHPDAVELLSIREKVVTNPVQSLTPREIEVLGMLGSGLGNKAIAKRLHISEHTVKFHLSSIFQKLSVSSRTEAVAVGVRLGLIML</sequence>
<dbReference type="PRINTS" id="PR00038">
    <property type="entry name" value="HTHLUXR"/>
</dbReference>
<comment type="similarity">
    <text evidence="1">Belongs to the peptidase S1C family.</text>
</comment>
<evidence type="ECO:0000259" key="9">
    <source>
        <dbReference type="PROSITE" id="PS50110"/>
    </source>
</evidence>
<evidence type="ECO:0000256" key="4">
    <source>
        <dbReference type="ARBA" id="ARBA00022801"/>
    </source>
</evidence>
<dbReference type="InterPro" id="IPR001478">
    <property type="entry name" value="PDZ"/>
</dbReference>
<keyword evidence="5" id="KW-0238">DNA-binding</keyword>
<dbReference type="SUPFAM" id="SSF50494">
    <property type="entry name" value="Trypsin-like serine proteases"/>
    <property type="match status" value="1"/>
</dbReference>
<dbReference type="Proteomes" id="UP001055453">
    <property type="component" value="Chromosome"/>
</dbReference>
<dbReference type="InterPro" id="IPR016032">
    <property type="entry name" value="Sig_transdc_resp-reg_C-effctor"/>
</dbReference>
<dbReference type="CDD" id="cd06170">
    <property type="entry name" value="LuxR_C_like"/>
    <property type="match status" value="1"/>
</dbReference>
<evidence type="ECO:0000256" key="1">
    <source>
        <dbReference type="ARBA" id="ARBA00010541"/>
    </source>
</evidence>
<dbReference type="InterPro" id="IPR001940">
    <property type="entry name" value="Peptidase_S1C"/>
</dbReference>